<evidence type="ECO:0000313" key="1">
    <source>
        <dbReference type="EMBL" id="KIO75605.1"/>
    </source>
</evidence>
<dbReference type="Proteomes" id="UP000032049">
    <property type="component" value="Unassembled WGS sequence"/>
</dbReference>
<keyword evidence="2" id="KW-1185">Reference proteome</keyword>
<gene>
    <name evidence="1" type="ORF">TH53_19905</name>
</gene>
<organism evidence="1 2">
    <name type="scientific">Pedobacter lusitanus</name>
    <dbReference type="NCBI Taxonomy" id="1503925"/>
    <lineage>
        <taxon>Bacteria</taxon>
        <taxon>Pseudomonadati</taxon>
        <taxon>Bacteroidota</taxon>
        <taxon>Sphingobacteriia</taxon>
        <taxon>Sphingobacteriales</taxon>
        <taxon>Sphingobacteriaceae</taxon>
        <taxon>Pedobacter</taxon>
    </lineage>
</organism>
<sequence>MKRGLLTTVNQLKEGDRFQKAASKSSTVFQFLRQESHEKFEACEASGMLNGQVKNSCKVKVLKGSTRVVYLRNVNDVS</sequence>
<reference evidence="1 2" key="1">
    <citation type="submission" date="2015-01" db="EMBL/GenBank/DDBJ databases">
        <title>Draft genome sequence of Pedobacter sp. NL19 isolated from sludge of an effluent treatment pond in an abandoned uranium mine.</title>
        <authorList>
            <person name="Santos T."/>
            <person name="Caetano T."/>
            <person name="Covas C."/>
            <person name="Cruz A."/>
            <person name="Mendo S."/>
        </authorList>
    </citation>
    <scope>NUCLEOTIDE SEQUENCE [LARGE SCALE GENOMIC DNA]</scope>
    <source>
        <strain evidence="1 2">NL19</strain>
    </source>
</reference>
<dbReference type="STRING" id="1503925.TH53_19905"/>
<dbReference type="EMBL" id="JXRA01000093">
    <property type="protein sequence ID" value="KIO75605.1"/>
    <property type="molecule type" value="Genomic_DNA"/>
</dbReference>
<protein>
    <submittedName>
        <fullName evidence="1">Uncharacterized protein</fullName>
    </submittedName>
</protein>
<dbReference type="AlphaFoldDB" id="A0A0D0GHJ2"/>
<proteinExistence type="predicted"/>
<name>A0A0D0GHJ2_9SPHI</name>
<accession>A0A0D0GHJ2</accession>
<evidence type="ECO:0000313" key="2">
    <source>
        <dbReference type="Proteomes" id="UP000032049"/>
    </source>
</evidence>
<dbReference type="OrthoDB" id="773115at2"/>
<dbReference type="RefSeq" id="WP_041884670.1">
    <property type="nucleotide sequence ID" value="NZ_CP157278.1"/>
</dbReference>
<comment type="caution">
    <text evidence="1">The sequence shown here is derived from an EMBL/GenBank/DDBJ whole genome shotgun (WGS) entry which is preliminary data.</text>
</comment>